<evidence type="ECO:0000259" key="1">
    <source>
        <dbReference type="Pfam" id="PF07603"/>
    </source>
</evidence>
<accession>A0A2G1DF05</accession>
<organism evidence="3 4">
    <name type="scientific">Malaciobacter molluscorum LMG 25693</name>
    <dbReference type="NCBI Taxonomy" id="870501"/>
    <lineage>
        <taxon>Bacteria</taxon>
        <taxon>Pseudomonadati</taxon>
        <taxon>Campylobacterota</taxon>
        <taxon>Epsilonproteobacteria</taxon>
        <taxon>Campylobacterales</taxon>
        <taxon>Arcobacteraceae</taxon>
        <taxon>Malaciobacter</taxon>
    </lineage>
</organism>
<keyword evidence="4" id="KW-1185">Reference proteome</keyword>
<evidence type="ECO:0000313" key="2">
    <source>
        <dbReference type="EMBL" id="AXX91245.1"/>
    </source>
</evidence>
<dbReference type="KEGG" id="amol:AMOL_0221"/>
<dbReference type="Proteomes" id="UP000262712">
    <property type="component" value="Chromosome"/>
</dbReference>
<reference evidence="2 5" key="2">
    <citation type="submission" date="2018-08" db="EMBL/GenBank/DDBJ databases">
        <title>Complete genome of the Arcobacter molluscorum type strain LMG 25693.</title>
        <authorList>
            <person name="Miller W.G."/>
            <person name="Yee E."/>
            <person name="Bono J.L."/>
        </authorList>
    </citation>
    <scope>NUCLEOTIDE SEQUENCE [LARGE SCALE GENOMIC DNA]</scope>
    <source>
        <strain evidence="2 5">CECT 7696</strain>
    </source>
</reference>
<protein>
    <submittedName>
        <fullName evidence="2">DUF1566 domain-containing protein</fullName>
    </submittedName>
</protein>
<evidence type="ECO:0000313" key="3">
    <source>
        <dbReference type="EMBL" id="PHO17078.1"/>
    </source>
</evidence>
<name>A0A2G1DF05_9BACT</name>
<dbReference type="PANTHER" id="PTHR35812">
    <property type="entry name" value="LIPOPROTEIN"/>
    <property type="match status" value="1"/>
</dbReference>
<feature type="domain" description="Lcl C-terminal" evidence="1">
    <location>
        <begin position="26"/>
        <end position="139"/>
    </location>
</feature>
<evidence type="ECO:0000313" key="5">
    <source>
        <dbReference type="Proteomes" id="UP000262712"/>
    </source>
</evidence>
<dbReference type="EMBL" id="CP032098">
    <property type="protein sequence ID" value="AXX91245.1"/>
    <property type="molecule type" value="Genomic_DNA"/>
</dbReference>
<sequence length="142" mass="17365">MKLLFFLFVSTFLYANSFERVNDLDIVVDKTNKLIWQDDIRVIKVRKTHQNAQEYCEKLKIGKFSNWRLPTIEEFKSIVDKKNQKNFINRKFKFNIPNGYWASKAHWRTLWYYADYMHFISGTAYYDSRHKNKYIRCVKDLK</sequence>
<dbReference type="RefSeq" id="WP_099343398.1">
    <property type="nucleotide sequence ID" value="NZ_CP032098.1"/>
</dbReference>
<dbReference type="InterPro" id="IPR011460">
    <property type="entry name" value="Lcl_C"/>
</dbReference>
<gene>
    <name evidence="2" type="ORF">AMOL_0221</name>
    <name evidence="3" type="ORF">CPU12_12190</name>
</gene>
<reference evidence="3 4" key="1">
    <citation type="submission" date="2017-09" db="EMBL/GenBank/DDBJ databases">
        <title>Arcobacter canalis sp. nov., a new species isolated from a water canal contaminated with urban sewage.</title>
        <authorList>
            <person name="Perez-Cataluna A."/>
            <person name="Salas-Masso N."/>
            <person name="Figueras M.J."/>
        </authorList>
    </citation>
    <scope>NUCLEOTIDE SEQUENCE [LARGE SCALE GENOMIC DNA]</scope>
    <source>
        <strain evidence="3 4">F98-3</strain>
    </source>
</reference>
<evidence type="ECO:0000313" key="4">
    <source>
        <dbReference type="Proteomes" id="UP000221222"/>
    </source>
</evidence>
<dbReference type="AlphaFoldDB" id="A0A2G1DF05"/>
<dbReference type="PANTHER" id="PTHR35812:SF1">
    <property type="entry name" value="LIPOPROTEIN"/>
    <property type="match status" value="1"/>
</dbReference>
<proteinExistence type="predicted"/>
<dbReference type="Pfam" id="PF07603">
    <property type="entry name" value="Lcl_C"/>
    <property type="match status" value="1"/>
</dbReference>
<dbReference type="Proteomes" id="UP000221222">
    <property type="component" value="Unassembled WGS sequence"/>
</dbReference>
<dbReference type="EMBL" id="NXFY01000024">
    <property type="protein sequence ID" value="PHO17078.1"/>
    <property type="molecule type" value="Genomic_DNA"/>
</dbReference>